<dbReference type="Gene3D" id="2.40.50.40">
    <property type="match status" value="1"/>
</dbReference>
<keyword evidence="4 9" id="KW-0964">Secreted</keyword>
<dbReference type="InterPro" id="IPR001811">
    <property type="entry name" value="Chemokine_IL8-like_dom"/>
</dbReference>
<protein>
    <recommendedName>
        <fullName evidence="9">C-C motif chemokine</fullName>
    </recommendedName>
</protein>
<evidence type="ECO:0000259" key="10">
    <source>
        <dbReference type="SMART" id="SM00199"/>
    </source>
</evidence>
<dbReference type="Proteomes" id="UP001557470">
    <property type="component" value="Unassembled WGS sequence"/>
</dbReference>
<keyword evidence="9" id="KW-0145">Chemotaxis</keyword>
<dbReference type="InterPro" id="IPR000827">
    <property type="entry name" value="Chemokine_CC_CS"/>
</dbReference>
<comment type="function">
    <text evidence="7">Monokine with inflammatory and chemokinetic properties. Binds to CCR1, CCR4 and CCR5. One of the major HIV-suppressive factors produced by CD8+ T-cells. Recombinant MIP-1-alpha induces a dose-dependent inhibition of different strains of HIV-1, HIV-2, and simian immunodeficiency virus (SIV).</text>
</comment>
<proteinExistence type="inferred from homology"/>
<keyword evidence="12" id="KW-1185">Reference proteome</keyword>
<evidence type="ECO:0000313" key="11">
    <source>
        <dbReference type="EMBL" id="KAL0970455.1"/>
    </source>
</evidence>
<feature type="chain" id="PRO_5044527529" description="C-C motif chemokine" evidence="9">
    <location>
        <begin position="24"/>
        <end position="92"/>
    </location>
</feature>
<evidence type="ECO:0000256" key="6">
    <source>
        <dbReference type="ARBA" id="ARBA00023157"/>
    </source>
</evidence>
<sequence length="92" mass="10657">MRSAQILLLLCILGAVLWSTAKANNANIPEECCFAYYQRRIAIDKIKAYEVTRSDCSKKGVILITQRNYRFCANPEEPFIKKVMKYIDESKF</sequence>
<evidence type="ECO:0000256" key="8">
    <source>
        <dbReference type="ARBA" id="ARBA00046726"/>
    </source>
</evidence>
<keyword evidence="5 9" id="KW-0732">Signal</keyword>
<dbReference type="GO" id="GO:0005615">
    <property type="term" value="C:extracellular space"/>
    <property type="evidence" value="ECO:0007669"/>
    <property type="project" value="UniProtKB-KW"/>
</dbReference>
<dbReference type="AlphaFoldDB" id="A0ABD0WFK1"/>
<dbReference type="GO" id="GO:0006935">
    <property type="term" value="P:chemotaxis"/>
    <property type="evidence" value="ECO:0007669"/>
    <property type="project" value="UniProtKB-KW"/>
</dbReference>
<dbReference type="GO" id="GO:0005125">
    <property type="term" value="F:cytokine activity"/>
    <property type="evidence" value="ECO:0007669"/>
    <property type="project" value="UniProtKB-KW"/>
</dbReference>
<keyword evidence="6" id="KW-1015">Disulfide bond</keyword>
<dbReference type="PANTHER" id="PTHR12015:SF183">
    <property type="entry name" value="C-C MOTIF CHEMOKINE 3"/>
    <property type="match status" value="1"/>
</dbReference>
<dbReference type="SUPFAM" id="SSF54117">
    <property type="entry name" value="Interleukin 8-like chemokines"/>
    <property type="match status" value="1"/>
</dbReference>
<evidence type="ECO:0000256" key="7">
    <source>
        <dbReference type="ARBA" id="ARBA00044740"/>
    </source>
</evidence>
<dbReference type="EMBL" id="JAGEUA010000007">
    <property type="protein sequence ID" value="KAL0970455.1"/>
    <property type="molecule type" value="Genomic_DNA"/>
</dbReference>
<keyword evidence="3 9" id="KW-0202">Cytokine</keyword>
<evidence type="ECO:0000313" key="12">
    <source>
        <dbReference type="Proteomes" id="UP001557470"/>
    </source>
</evidence>
<feature type="domain" description="Chemokine interleukin-8-like" evidence="10">
    <location>
        <begin position="29"/>
        <end position="87"/>
    </location>
</feature>
<evidence type="ECO:0000256" key="4">
    <source>
        <dbReference type="ARBA" id="ARBA00022525"/>
    </source>
</evidence>
<comment type="caution">
    <text evidence="11">The sequence shown here is derived from an EMBL/GenBank/DDBJ whole genome shotgun (WGS) entry which is preliminary data.</text>
</comment>
<dbReference type="CDD" id="cd00272">
    <property type="entry name" value="Chemokine_CC"/>
    <property type="match status" value="1"/>
</dbReference>
<comment type="subcellular location">
    <subcellularLocation>
        <location evidence="1 9">Secreted</location>
    </subcellularLocation>
</comment>
<reference evidence="11 12" key="1">
    <citation type="submission" date="2024-06" db="EMBL/GenBank/DDBJ databases">
        <authorList>
            <person name="Pan Q."/>
            <person name="Wen M."/>
            <person name="Jouanno E."/>
            <person name="Zahm M."/>
            <person name="Klopp C."/>
            <person name="Cabau C."/>
            <person name="Louis A."/>
            <person name="Berthelot C."/>
            <person name="Parey E."/>
            <person name="Roest Crollius H."/>
            <person name="Montfort J."/>
            <person name="Robinson-Rechavi M."/>
            <person name="Bouchez O."/>
            <person name="Lampietro C."/>
            <person name="Lopez Roques C."/>
            <person name="Donnadieu C."/>
            <person name="Postlethwait J."/>
            <person name="Bobe J."/>
            <person name="Verreycken H."/>
            <person name="Guiguen Y."/>
        </authorList>
    </citation>
    <scope>NUCLEOTIDE SEQUENCE [LARGE SCALE GENOMIC DNA]</scope>
    <source>
        <strain evidence="11">Up_M1</strain>
        <tissue evidence="11">Testis</tissue>
    </source>
</reference>
<organism evidence="11 12">
    <name type="scientific">Umbra pygmaea</name>
    <name type="common">Eastern mudminnow</name>
    <dbReference type="NCBI Taxonomy" id="75934"/>
    <lineage>
        <taxon>Eukaryota</taxon>
        <taxon>Metazoa</taxon>
        <taxon>Chordata</taxon>
        <taxon>Craniata</taxon>
        <taxon>Vertebrata</taxon>
        <taxon>Euteleostomi</taxon>
        <taxon>Actinopterygii</taxon>
        <taxon>Neopterygii</taxon>
        <taxon>Teleostei</taxon>
        <taxon>Protacanthopterygii</taxon>
        <taxon>Esociformes</taxon>
        <taxon>Umbridae</taxon>
        <taxon>Umbra</taxon>
    </lineage>
</organism>
<accession>A0ABD0WFK1</accession>
<feature type="signal peptide" evidence="9">
    <location>
        <begin position="1"/>
        <end position="23"/>
    </location>
</feature>
<name>A0ABD0WFK1_UMBPY</name>
<evidence type="ECO:0000256" key="2">
    <source>
        <dbReference type="ARBA" id="ARBA00010868"/>
    </source>
</evidence>
<comment type="subunit">
    <text evidence="8">Self-associates. Also heterodimer of MIP-1-alpha(4-69) and MIP-1-beta(3-69). Interacts with CCR1.</text>
</comment>
<evidence type="ECO:0000256" key="9">
    <source>
        <dbReference type="RuleBase" id="RU361150"/>
    </source>
</evidence>
<dbReference type="PROSITE" id="PS00472">
    <property type="entry name" value="SMALL_CYTOKINES_CC"/>
    <property type="match status" value="1"/>
</dbReference>
<dbReference type="InterPro" id="IPR036048">
    <property type="entry name" value="Interleukin_8-like_sf"/>
</dbReference>
<dbReference type="FunFam" id="2.40.50.40:FF:000002">
    <property type="entry name" value="C-C motif chemokine"/>
    <property type="match status" value="1"/>
</dbReference>
<evidence type="ECO:0000256" key="1">
    <source>
        <dbReference type="ARBA" id="ARBA00004613"/>
    </source>
</evidence>
<comment type="similarity">
    <text evidence="2 9">Belongs to the intercrine beta (chemokine CC) family.</text>
</comment>
<dbReference type="PANTHER" id="PTHR12015">
    <property type="entry name" value="SMALL INDUCIBLE CYTOKINE A"/>
    <property type="match status" value="1"/>
</dbReference>
<gene>
    <name evidence="11" type="ORF">UPYG_G00242220</name>
</gene>
<dbReference type="InterPro" id="IPR039809">
    <property type="entry name" value="Chemokine_b/g/d"/>
</dbReference>
<dbReference type="Pfam" id="PF00048">
    <property type="entry name" value="IL8"/>
    <property type="match status" value="1"/>
</dbReference>
<dbReference type="SMART" id="SM00199">
    <property type="entry name" value="SCY"/>
    <property type="match status" value="1"/>
</dbReference>
<evidence type="ECO:0000256" key="3">
    <source>
        <dbReference type="ARBA" id="ARBA00022514"/>
    </source>
</evidence>
<evidence type="ECO:0000256" key="5">
    <source>
        <dbReference type="ARBA" id="ARBA00022729"/>
    </source>
</evidence>